<evidence type="ECO:0000313" key="1">
    <source>
        <dbReference type="EMBL" id="KLA26586.1"/>
    </source>
</evidence>
<protein>
    <submittedName>
        <fullName evidence="1">Uncharacterized protein</fullName>
    </submittedName>
</protein>
<accession>A0A0G8EQR5</accession>
<organism evidence="1 2">
    <name type="scientific">Bacillus cereus</name>
    <dbReference type="NCBI Taxonomy" id="1396"/>
    <lineage>
        <taxon>Bacteria</taxon>
        <taxon>Bacillati</taxon>
        <taxon>Bacillota</taxon>
        <taxon>Bacilli</taxon>
        <taxon>Bacillales</taxon>
        <taxon>Bacillaceae</taxon>
        <taxon>Bacillus</taxon>
        <taxon>Bacillus cereus group</taxon>
    </lineage>
</organism>
<name>A0A0G8EQR5_BACCE</name>
<dbReference type="EMBL" id="LCYI01000039">
    <property type="protein sequence ID" value="KLA26586.1"/>
    <property type="molecule type" value="Genomic_DNA"/>
</dbReference>
<evidence type="ECO:0000313" key="2">
    <source>
        <dbReference type="Proteomes" id="UP000035214"/>
    </source>
</evidence>
<dbReference type="Proteomes" id="UP000035214">
    <property type="component" value="Unassembled WGS sequence"/>
</dbReference>
<sequence length="56" mass="6349">MFLPNNPIQGYQALHKFIAFFIVKAHSFLPNLFNAAAPKSFPPMRRLTISITPFSV</sequence>
<gene>
    <name evidence="1" type="ORF">B4077_2370</name>
</gene>
<reference evidence="1 2" key="1">
    <citation type="submission" date="2015-04" db="EMBL/GenBank/DDBJ databases">
        <title>Draft Genome Sequences of Eight Spore-Forming Food Isolates of Bacillus cereus Genome sequencing.</title>
        <authorList>
            <person name="Krawcyk A.O."/>
            <person name="de Jong A."/>
            <person name="Eijlander R.T."/>
            <person name="Berendsen E.M."/>
            <person name="Holsappel S."/>
            <person name="Wells-Bennik M."/>
            <person name="Kuipers O.P."/>
        </authorList>
    </citation>
    <scope>NUCLEOTIDE SEQUENCE [LARGE SCALE GENOMIC DNA]</scope>
    <source>
        <strain evidence="1 2">B4077</strain>
    </source>
</reference>
<dbReference type="PATRIC" id="fig|1396.428.peg.5848"/>
<comment type="caution">
    <text evidence="1">The sequence shown here is derived from an EMBL/GenBank/DDBJ whole genome shotgun (WGS) entry which is preliminary data.</text>
</comment>
<dbReference type="AlphaFoldDB" id="A0A0G8EQR5"/>
<proteinExistence type="predicted"/>